<feature type="domain" description="MADS-box" evidence="7">
    <location>
        <begin position="1"/>
        <end position="61"/>
    </location>
</feature>
<sequence>MGRRKIEIKEVKDPNTKQVTFSKRRTGLFRKANELSILCGIEIAIIVFSPGNKPYSFGHPSVDAVTAKFLQQEPKSNNEVGHDIDMETLNKQLFDVQAQIRKEQKKAAKLDARMKQHKVTQLSHQQLKDSFSELQYNVKDYIDAIEVSECMMLLAKEPVVGIKKQVSKKK</sequence>
<keyword evidence="6" id="KW-0175">Coiled coil</keyword>
<evidence type="ECO:0000259" key="7">
    <source>
        <dbReference type="PROSITE" id="PS50066"/>
    </source>
</evidence>
<gene>
    <name evidence="8" type="ORF">KK1_016170</name>
</gene>
<dbReference type="PRINTS" id="PR00404">
    <property type="entry name" value="MADSDOMAIN"/>
</dbReference>
<keyword evidence="3" id="KW-0238">DNA-binding</keyword>
<proteinExistence type="predicted"/>
<evidence type="ECO:0000256" key="1">
    <source>
        <dbReference type="ARBA" id="ARBA00004123"/>
    </source>
</evidence>
<dbReference type="InterPro" id="IPR002100">
    <property type="entry name" value="TF_MADSbox"/>
</dbReference>
<protein>
    <submittedName>
        <fullName evidence="8">Agamous-like MADS-box protein AGL62</fullName>
    </submittedName>
</protein>
<dbReference type="PANTHER" id="PTHR11945:SF229">
    <property type="entry name" value="AGAMOUS-LIKE 55-RELATED"/>
    <property type="match status" value="1"/>
</dbReference>
<reference evidence="8 9" key="1">
    <citation type="journal article" date="2012" name="Nat. Biotechnol.">
        <title>Draft genome sequence of pigeonpea (Cajanus cajan), an orphan legume crop of resource-poor farmers.</title>
        <authorList>
            <person name="Varshney R.K."/>
            <person name="Chen W."/>
            <person name="Li Y."/>
            <person name="Bharti A.K."/>
            <person name="Saxena R.K."/>
            <person name="Schlueter J.A."/>
            <person name="Donoghue M.T."/>
            <person name="Azam S."/>
            <person name="Fan G."/>
            <person name="Whaley A.M."/>
            <person name="Farmer A.D."/>
            <person name="Sheridan J."/>
            <person name="Iwata A."/>
            <person name="Tuteja R."/>
            <person name="Penmetsa R.V."/>
            <person name="Wu W."/>
            <person name="Upadhyaya H.D."/>
            <person name="Yang S.P."/>
            <person name="Shah T."/>
            <person name="Saxena K.B."/>
            <person name="Michael T."/>
            <person name="McCombie W.R."/>
            <person name="Yang B."/>
            <person name="Zhang G."/>
            <person name="Yang H."/>
            <person name="Wang J."/>
            <person name="Spillane C."/>
            <person name="Cook D.R."/>
            <person name="May G.D."/>
            <person name="Xu X."/>
            <person name="Jackson S.A."/>
        </authorList>
    </citation>
    <scope>NUCLEOTIDE SEQUENCE [LARGE SCALE GENOMIC DNA]</scope>
    <source>
        <strain evidence="9">cv. Asha</strain>
    </source>
</reference>
<dbReference type="GO" id="GO:0005634">
    <property type="term" value="C:nucleus"/>
    <property type="evidence" value="ECO:0007669"/>
    <property type="project" value="UniProtKB-SubCell"/>
</dbReference>
<keyword evidence="9" id="KW-1185">Reference proteome</keyword>
<dbReference type="PANTHER" id="PTHR11945">
    <property type="entry name" value="MADS BOX PROTEIN"/>
    <property type="match status" value="1"/>
</dbReference>
<organism evidence="8 9">
    <name type="scientific">Cajanus cajan</name>
    <name type="common">Pigeon pea</name>
    <name type="synonym">Cajanus indicus</name>
    <dbReference type="NCBI Taxonomy" id="3821"/>
    <lineage>
        <taxon>Eukaryota</taxon>
        <taxon>Viridiplantae</taxon>
        <taxon>Streptophyta</taxon>
        <taxon>Embryophyta</taxon>
        <taxon>Tracheophyta</taxon>
        <taxon>Spermatophyta</taxon>
        <taxon>Magnoliopsida</taxon>
        <taxon>eudicotyledons</taxon>
        <taxon>Gunneridae</taxon>
        <taxon>Pentapetalae</taxon>
        <taxon>rosids</taxon>
        <taxon>fabids</taxon>
        <taxon>Fabales</taxon>
        <taxon>Fabaceae</taxon>
        <taxon>Papilionoideae</taxon>
        <taxon>50 kb inversion clade</taxon>
        <taxon>NPAAA clade</taxon>
        <taxon>indigoferoid/millettioid clade</taxon>
        <taxon>Phaseoleae</taxon>
        <taxon>Cajanus</taxon>
    </lineage>
</organism>
<dbReference type="InterPro" id="IPR036879">
    <property type="entry name" value="TF_MADSbox_sf"/>
</dbReference>
<evidence type="ECO:0000256" key="5">
    <source>
        <dbReference type="ARBA" id="ARBA00023242"/>
    </source>
</evidence>
<evidence type="ECO:0000256" key="4">
    <source>
        <dbReference type="ARBA" id="ARBA00023163"/>
    </source>
</evidence>
<dbReference type="AlphaFoldDB" id="A0A151T3N9"/>
<evidence type="ECO:0000313" key="8">
    <source>
        <dbReference type="EMBL" id="KYP61662.1"/>
    </source>
</evidence>
<comment type="subcellular location">
    <subcellularLocation>
        <location evidence="1">Nucleus</location>
    </subcellularLocation>
</comment>
<dbReference type="PROSITE" id="PS50066">
    <property type="entry name" value="MADS_BOX_2"/>
    <property type="match status" value="1"/>
</dbReference>
<dbReference type="Gene3D" id="3.40.1810.10">
    <property type="entry name" value="Transcription factor, MADS-box"/>
    <property type="match status" value="1"/>
</dbReference>
<name>A0A151T3N9_CAJCA</name>
<keyword evidence="5" id="KW-0539">Nucleus</keyword>
<dbReference type="EMBL" id="CM003610">
    <property type="protein sequence ID" value="KYP61662.1"/>
    <property type="molecule type" value="Genomic_DNA"/>
</dbReference>
<dbReference type="FunFam" id="3.40.1810.10:FF:000006">
    <property type="entry name" value="Agamous-like MADS-box protein AGL62"/>
    <property type="match status" value="1"/>
</dbReference>
<evidence type="ECO:0000256" key="3">
    <source>
        <dbReference type="ARBA" id="ARBA00023125"/>
    </source>
</evidence>
<dbReference type="GO" id="GO:0000978">
    <property type="term" value="F:RNA polymerase II cis-regulatory region sequence-specific DNA binding"/>
    <property type="evidence" value="ECO:0007669"/>
    <property type="project" value="TreeGrafter"/>
</dbReference>
<keyword evidence="2" id="KW-0805">Transcription regulation</keyword>
<dbReference type="SUPFAM" id="SSF55455">
    <property type="entry name" value="SRF-like"/>
    <property type="match status" value="1"/>
</dbReference>
<dbReference type="Pfam" id="PF00319">
    <property type="entry name" value="SRF-TF"/>
    <property type="match status" value="1"/>
</dbReference>
<evidence type="ECO:0000256" key="2">
    <source>
        <dbReference type="ARBA" id="ARBA00023015"/>
    </source>
</evidence>
<dbReference type="Gramene" id="C.cajan_15708.t">
    <property type="protein sequence ID" value="C.cajan_15708.t.cds1"/>
    <property type="gene ID" value="C.cajan_15708"/>
</dbReference>
<keyword evidence="4" id="KW-0804">Transcription</keyword>
<dbReference type="OrthoDB" id="1898716at2759"/>
<dbReference type="OMA" id="MEYEASQ"/>
<dbReference type="SMART" id="SM00432">
    <property type="entry name" value="MADS"/>
    <property type="match status" value="1"/>
</dbReference>
<dbReference type="GO" id="GO:0046983">
    <property type="term" value="F:protein dimerization activity"/>
    <property type="evidence" value="ECO:0007669"/>
    <property type="project" value="InterPro"/>
</dbReference>
<evidence type="ECO:0000256" key="6">
    <source>
        <dbReference type="SAM" id="Coils"/>
    </source>
</evidence>
<feature type="coiled-coil region" evidence="6">
    <location>
        <begin position="86"/>
        <end position="120"/>
    </location>
</feature>
<evidence type="ECO:0000313" key="9">
    <source>
        <dbReference type="Proteomes" id="UP000075243"/>
    </source>
</evidence>
<dbReference type="Proteomes" id="UP000075243">
    <property type="component" value="Chromosome 8"/>
</dbReference>
<accession>A0A151T3N9</accession>
<dbReference type="GO" id="GO:0000981">
    <property type="term" value="F:DNA-binding transcription factor activity, RNA polymerase II-specific"/>
    <property type="evidence" value="ECO:0007669"/>
    <property type="project" value="TreeGrafter"/>
</dbReference>